<gene>
    <name evidence="2" type="ORF">GPM918_LOCUS5999</name>
    <name evidence="3" type="ORF">OVA965_LOCUS33741</name>
    <name evidence="4" type="ORF">SRO942_LOCUS5999</name>
    <name evidence="5" type="ORF">TMI583_LOCUS34635</name>
</gene>
<evidence type="ECO:0000313" key="2">
    <source>
        <dbReference type="EMBL" id="CAF0849581.1"/>
    </source>
</evidence>
<dbReference type="Proteomes" id="UP000681722">
    <property type="component" value="Unassembled WGS sequence"/>
</dbReference>
<accession>A0A813VXJ2</accession>
<keyword evidence="6" id="KW-1185">Reference proteome</keyword>
<dbReference type="EMBL" id="CAJOBC010000901">
    <property type="protein sequence ID" value="CAF3637217.1"/>
    <property type="molecule type" value="Genomic_DNA"/>
</dbReference>
<dbReference type="EMBL" id="CAJNOK010027573">
    <property type="protein sequence ID" value="CAF1422431.1"/>
    <property type="molecule type" value="Genomic_DNA"/>
</dbReference>
<protein>
    <submittedName>
        <fullName evidence="2">Uncharacterized protein</fullName>
    </submittedName>
</protein>
<evidence type="ECO:0000256" key="1">
    <source>
        <dbReference type="SAM" id="Coils"/>
    </source>
</evidence>
<evidence type="ECO:0000313" key="5">
    <source>
        <dbReference type="EMBL" id="CAF4222698.1"/>
    </source>
</evidence>
<proteinExistence type="predicted"/>
<dbReference type="Proteomes" id="UP000663829">
    <property type="component" value="Unassembled WGS sequence"/>
</dbReference>
<reference evidence="2" key="1">
    <citation type="submission" date="2021-02" db="EMBL/GenBank/DDBJ databases">
        <authorList>
            <person name="Nowell W R."/>
        </authorList>
    </citation>
    <scope>NUCLEOTIDE SEQUENCE</scope>
</reference>
<dbReference type="EMBL" id="CAJOBA010049334">
    <property type="protein sequence ID" value="CAF4222698.1"/>
    <property type="molecule type" value="Genomic_DNA"/>
</dbReference>
<name>A0A813VXJ2_9BILA</name>
<comment type="caution">
    <text evidence="2">The sequence shown here is derived from an EMBL/GenBank/DDBJ whole genome shotgun (WGS) entry which is preliminary data.</text>
</comment>
<dbReference type="EMBL" id="CAJNOQ010000901">
    <property type="protein sequence ID" value="CAF0849581.1"/>
    <property type="molecule type" value="Genomic_DNA"/>
</dbReference>
<keyword evidence="1" id="KW-0175">Coiled coil</keyword>
<organism evidence="2 6">
    <name type="scientific">Didymodactylos carnosus</name>
    <dbReference type="NCBI Taxonomy" id="1234261"/>
    <lineage>
        <taxon>Eukaryota</taxon>
        <taxon>Metazoa</taxon>
        <taxon>Spiralia</taxon>
        <taxon>Gnathifera</taxon>
        <taxon>Rotifera</taxon>
        <taxon>Eurotatoria</taxon>
        <taxon>Bdelloidea</taxon>
        <taxon>Philodinida</taxon>
        <taxon>Philodinidae</taxon>
        <taxon>Didymodactylos</taxon>
    </lineage>
</organism>
<dbReference type="Proteomes" id="UP000682733">
    <property type="component" value="Unassembled WGS sequence"/>
</dbReference>
<feature type="coiled-coil region" evidence="1">
    <location>
        <begin position="26"/>
        <end position="56"/>
    </location>
</feature>
<evidence type="ECO:0000313" key="4">
    <source>
        <dbReference type="EMBL" id="CAF3637217.1"/>
    </source>
</evidence>
<evidence type="ECO:0000313" key="6">
    <source>
        <dbReference type="Proteomes" id="UP000663829"/>
    </source>
</evidence>
<dbReference type="Proteomes" id="UP000677228">
    <property type="component" value="Unassembled WGS sequence"/>
</dbReference>
<sequence>MLGRSHIDIFKIVLQRLKACHPQADLQTLEDDFEDINMAIEELKILENIYTDAKKTLESSSSTMNQE</sequence>
<dbReference type="AlphaFoldDB" id="A0A813VXJ2"/>
<evidence type="ECO:0000313" key="3">
    <source>
        <dbReference type="EMBL" id="CAF1422431.1"/>
    </source>
</evidence>